<organism evidence="3">
    <name type="scientific">Drosophila melanogaster</name>
    <name type="common">Fruit fly</name>
    <dbReference type="NCBI Taxonomy" id="7227"/>
    <lineage>
        <taxon>Eukaryota</taxon>
        <taxon>Metazoa</taxon>
        <taxon>Ecdysozoa</taxon>
        <taxon>Arthropoda</taxon>
        <taxon>Hexapoda</taxon>
        <taxon>Insecta</taxon>
        <taxon>Pterygota</taxon>
        <taxon>Neoptera</taxon>
        <taxon>Endopterygota</taxon>
        <taxon>Diptera</taxon>
        <taxon>Brachycera</taxon>
        <taxon>Muscomorpha</taxon>
        <taxon>Ephydroidea</taxon>
        <taxon>Drosophilidae</taxon>
        <taxon>Drosophila</taxon>
        <taxon>Sophophora</taxon>
    </lineage>
</organism>
<keyword evidence="2" id="KW-0472">Membrane</keyword>
<sequence length="239" mass="26705">MSVPKNPIGQCTRPLYPMAHMLRPSLTACHRWRWRCTRQRMPSISKKHFSFIVTSAMYEIVGTVFVLRATIQCQVRRLKKTIFPQLESPAVWCLTQISLRKLRTTAAPKTAGSEESGESEEDPLRRMSKTEGSACQSVALINRTQNSLHETTTKKAEKCKQWPPAVAAAITTRDQLREISGQLRHHHDSTTTNITITNTTTTTGTALGRAANPNDSLPPPTAPPLRCPCIADIFQIEFP</sequence>
<dbReference type="EMBL" id="BK002575">
    <property type="protein sequence ID" value="DAA04081.1"/>
    <property type="molecule type" value="Genomic_DNA"/>
</dbReference>
<dbReference type="AlphaFoldDB" id="Q6IJZ1"/>
<evidence type="ECO:0000256" key="1">
    <source>
        <dbReference type="SAM" id="MobiDB-lite"/>
    </source>
</evidence>
<evidence type="ECO:0000313" key="3">
    <source>
        <dbReference type="EMBL" id="DAA04081.1"/>
    </source>
</evidence>
<name>Q6IJZ1_DROME</name>
<keyword evidence="2" id="KW-0812">Transmembrane</keyword>
<protein>
    <submittedName>
        <fullName evidence="3">HDC13938</fullName>
    </submittedName>
</protein>
<keyword evidence="2" id="KW-1133">Transmembrane helix</keyword>
<proteinExistence type="predicted"/>
<feature type="region of interest" description="Disordered" evidence="1">
    <location>
        <begin position="105"/>
        <end position="133"/>
    </location>
</feature>
<reference evidence="3" key="1">
    <citation type="journal article" date="2003" name="Genome Biol.">
        <title>An integrated gene annotation and transcriptional profiling approach towards the full gene content of the Drosophila genome.</title>
        <authorList>
            <person name="Hild M."/>
            <person name="Beckmann B."/>
            <person name="Haas S.A."/>
            <person name="Koch B."/>
            <person name="Solovyev V."/>
            <person name="Busold C."/>
            <person name="Fellenberg K."/>
            <person name="Boutros M."/>
            <person name="Vingron M."/>
            <person name="Sauer F."/>
            <person name="Hoheisel J.D."/>
            <person name="Paro R."/>
        </authorList>
    </citation>
    <scope>NUCLEOTIDE SEQUENCE</scope>
</reference>
<evidence type="ECO:0000256" key="2">
    <source>
        <dbReference type="SAM" id="Phobius"/>
    </source>
</evidence>
<feature type="transmembrane region" description="Helical" evidence="2">
    <location>
        <begin position="49"/>
        <end position="71"/>
    </location>
</feature>
<gene>
    <name evidence="3" type="ORF">HDC13938</name>
</gene>
<accession>Q6IJZ1</accession>